<sequence>MNIKFKNILFLIISVILLLIFLTISFNGTKSQPDKVLAEDINNFGVINGGYEGFYLFDLNTNEIIKKISTGNYINKIELHEKLIYLTDSEGLKIYSITDDFEIELVNTFKTYGESLSLVKNDKYIYLADGNNGIVIFELDKDIFIRFLHHIKIDGIVIDLIKKDDYIFALGPKFGLKVYEIVDNGLKEITSYNSLISPSKIYTNENTLFIKDDILGLLAFDIQSIINNINFKSLYKLNFQIGDLSPISRDIFYFTDSEGLKKYDAGNIELIHSDNLLRANINYKNERIYISKKEKGFEIFDLKKEKIIYEHNVLSYINNFNINEEGIYVEDSGVIHFFDRKYNLKWSKEIEGKVLKVDDGLIVYKGDSVSVIKNENISTKNFGIPIYKTVNDNEKIWILSEKSIISFDEEKVILNGFYTDIMTYNGETYVTDQNYMYKMDPLTKNLKKIFYSANEIKSIEAYKGNIFIMTEYGIQYLDKEYNPTKFFSYSYYPDNYVFENGIFYMTIQNKVILLNTQINNLFSEYEFKIPIVDIDIFKGEVYISHSSYGIERFKINDNLELELIDSFQIFNANNFYLQKK</sequence>
<dbReference type="EMBL" id="FMYV01000001">
    <property type="protein sequence ID" value="SDB99168.1"/>
    <property type="molecule type" value="Genomic_DNA"/>
</dbReference>
<dbReference type="SUPFAM" id="SSF50969">
    <property type="entry name" value="YVTN repeat-like/Quinoprotein amine dehydrogenase"/>
    <property type="match status" value="1"/>
</dbReference>
<evidence type="ECO:0000313" key="1">
    <source>
        <dbReference type="EMBL" id="SDB99168.1"/>
    </source>
</evidence>
<dbReference type="InterPro" id="IPR011044">
    <property type="entry name" value="Quino_amine_DH_bsu"/>
</dbReference>
<proteinExistence type="predicted"/>
<dbReference type="AlphaFoldDB" id="A0A1G6HYF7"/>
<keyword evidence="2" id="KW-1185">Reference proteome</keyword>
<dbReference type="RefSeq" id="WP_091401951.1">
    <property type="nucleotide sequence ID" value="NZ_FMYV01000001.1"/>
</dbReference>
<reference evidence="1 2" key="1">
    <citation type="submission" date="2016-10" db="EMBL/GenBank/DDBJ databases">
        <authorList>
            <person name="de Groot N.N."/>
        </authorList>
    </citation>
    <scope>NUCLEOTIDE SEQUENCE [LARGE SCALE GENOMIC DNA]</scope>
    <source>
        <strain evidence="1 2">WG14</strain>
    </source>
</reference>
<gene>
    <name evidence="1" type="ORF">SAMN04488588_0171</name>
</gene>
<accession>A0A1G6HYF7</accession>
<dbReference type="Proteomes" id="UP000199322">
    <property type="component" value="Unassembled WGS sequence"/>
</dbReference>
<protein>
    <submittedName>
        <fullName evidence="1">Uncharacterized protein</fullName>
    </submittedName>
</protein>
<name>A0A1G6HYF7_9BACT</name>
<organism evidence="1 2">
    <name type="scientific">Geotoga petraea</name>
    <dbReference type="NCBI Taxonomy" id="28234"/>
    <lineage>
        <taxon>Bacteria</taxon>
        <taxon>Thermotogati</taxon>
        <taxon>Thermotogota</taxon>
        <taxon>Thermotogae</taxon>
        <taxon>Petrotogales</taxon>
        <taxon>Petrotogaceae</taxon>
        <taxon>Geotoga</taxon>
    </lineage>
</organism>
<evidence type="ECO:0000313" key="2">
    <source>
        <dbReference type="Proteomes" id="UP000199322"/>
    </source>
</evidence>
<dbReference type="STRING" id="28234.SAMN04488588_0171"/>